<gene>
    <name evidence="1" type="ORF">BX611_3040</name>
</gene>
<keyword evidence="2" id="KW-1185">Reference proteome</keyword>
<organism evidence="1 2">
    <name type="scientific">Lutibacter oceani</name>
    <dbReference type="NCBI Taxonomy" id="1853311"/>
    <lineage>
        <taxon>Bacteria</taxon>
        <taxon>Pseudomonadati</taxon>
        <taxon>Bacteroidota</taxon>
        <taxon>Flavobacteriia</taxon>
        <taxon>Flavobacteriales</taxon>
        <taxon>Flavobacteriaceae</taxon>
        <taxon>Lutibacter</taxon>
    </lineage>
</organism>
<protein>
    <submittedName>
        <fullName evidence="1">Uncharacterized protein</fullName>
    </submittedName>
</protein>
<proteinExistence type="predicted"/>
<dbReference type="AlphaFoldDB" id="A0A3D9RI03"/>
<name>A0A3D9RI03_9FLAO</name>
<reference evidence="1 2" key="1">
    <citation type="submission" date="2018-08" db="EMBL/GenBank/DDBJ databases">
        <title>Genomic Encyclopedia of Type Strains, Phase III (KMG-III): the genomes of soil and plant-associated and newly described type strains.</title>
        <authorList>
            <person name="Whitman W."/>
        </authorList>
    </citation>
    <scope>NUCLEOTIDE SEQUENCE [LARGE SCALE GENOMIC DNA]</scope>
    <source>
        <strain evidence="1 2">325-5</strain>
    </source>
</reference>
<dbReference type="Proteomes" id="UP000256429">
    <property type="component" value="Unassembled WGS sequence"/>
</dbReference>
<dbReference type="RefSeq" id="WP_115882835.1">
    <property type="nucleotide sequence ID" value="NZ_QTTQ01000017.1"/>
</dbReference>
<comment type="caution">
    <text evidence="1">The sequence shown here is derived from an EMBL/GenBank/DDBJ whole genome shotgun (WGS) entry which is preliminary data.</text>
</comment>
<accession>A0A3D9RI03</accession>
<evidence type="ECO:0000313" key="2">
    <source>
        <dbReference type="Proteomes" id="UP000256429"/>
    </source>
</evidence>
<evidence type="ECO:0000313" key="1">
    <source>
        <dbReference type="EMBL" id="REE78709.1"/>
    </source>
</evidence>
<sequence>MEKSSEPKIDDLELSKVLPDDDSNIKAQWYRTYCWIHKQWLMSAWTSDKQVAINKKKSHKRSYPTHTVEVRYK</sequence>
<dbReference type="EMBL" id="QTTQ01000017">
    <property type="protein sequence ID" value="REE78709.1"/>
    <property type="molecule type" value="Genomic_DNA"/>
</dbReference>